<comment type="caution">
    <text evidence="7">The sequence shown here is derived from an EMBL/GenBank/DDBJ whole genome shotgun (WGS) entry which is preliminary data.</text>
</comment>
<feature type="compositionally biased region" description="Low complexity" evidence="5">
    <location>
        <begin position="99"/>
        <end position="109"/>
    </location>
</feature>
<feature type="compositionally biased region" description="Low complexity" evidence="5">
    <location>
        <begin position="54"/>
        <end position="73"/>
    </location>
</feature>
<evidence type="ECO:0000259" key="6">
    <source>
        <dbReference type="PROSITE" id="PS50255"/>
    </source>
</evidence>
<keyword evidence="3 4" id="KW-0408">Iron</keyword>
<dbReference type="SMART" id="SM01117">
    <property type="entry name" value="Cyt-b5"/>
    <property type="match status" value="1"/>
</dbReference>
<evidence type="ECO:0000256" key="2">
    <source>
        <dbReference type="ARBA" id="ARBA00022723"/>
    </source>
</evidence>
<dbReference type="InterPro" id="IPR018506">
    <property type="entry name" value="Cyt_B5_heme-BS"/>
</dbReference>
<feature type="compositionally biased region" description="Acidic residues" evidence="5">
    <location>
        <begin position="74"/>
        <end position="90"/>
    </location>
</feature>
<dbReference type="PANTHER" id="PTHR46237">
    <property type="entry name" value="CYTOCHROME B5 REDUCTASE 4 FAMILY MEMBER"/>
    <property type="match status" value="1"/>
</dbReference>
<gene>
    <name evidence="7" type="ORF">C6P46_001530</name>
</gene>
<organism evidence="7 8">
    <name type="scientific">Rhodotorula mucilaginosa</name>
    <name type="common">Yeast</name>
    <name type="synonym">Rhodotorula rubra</name>
    <dbReference type="NCBI Taxonomy" id="5537"/>
    <lineage>
        <taxon>Eukaryota</taxon>
        <taxon>Fungi</taxon>
        <taxon>Dikarya</taxon>
        <taxon>Basidiomycota</taxon>
        <taxon>Pucciniomycotina</taxon>
        <taxon>Microbotryomycetes</taxon>
        <taxon>Sporidiobolales</taxon>
        <taxon>Sporidiobolaceae</taxon>
        <taxon>Rhodotorula</taxon>
    </lineage>
</organism>
<dbReference type="FunFam" id="3.10.120.10:FF:000001">
    <property type="entry name" value="Cytochrome b5 reductase 4"/>
    <property type="match status" value="1"/>
</dbReference>
<dbReference type="GO" id="GO:0020037">
    <property type="term" value="F:heme binding"/>
    <property type="evidence" value="ECO:0007669"/>
    <property type="project" value="UniProtKB-UniRule"/>
</dbReference>
<protein>
    <recommendedName>
        <fullName evidence="6">Cytochrome b5 heme-binding domain-containing protein</fullName>
    </recommendedName>
</protein>
<evidence type="ECO:0000256" key="3">
    <source>
        <dbReference type="ARBA" id="ARBA00023004"/>
    </source>
</evidence>
<evidence type="ECO:0000313" key="7">
    <source>
        <dbReference type="EMBL" id="KAG0654695.1"/>
    </source>
</evidence>
<evidence type="ECO:0000256" key="5">
    <source>
        <dbReference type="SAM" id="MobiDB-lite"/>
    </source>
</evidence>
<dbReference type="InterPro" id="IPR001199">
    <property type="entry name" value="Cyt_B5-like_heme/steroid-bd"/>
</dbReference>
<name>A0A9P7B2F6_RHOMI</name>
<dbReference type="PANTHER" id="PTHR46237:SF1">
    <property type="entry name" value="CYTOCHROME B5 REDUCTASE 4"/>
    <property type="match status" value="1"/>
</dbReference>
<dbReference type="Gene3D" id="3.10.120.10">
    <property type="entry name" value="Cytochrome b5-like heme/steroid binding domain"/>
    <property type="match status" value="1"/>
</dbReference>
<evidence type="ECO:0000256" key="1">
    <source>
        <dbReference type="ARBA" id="ARBA00022617"/>
    </source>
</evidence>
<dbReference type="PROSITE" id="PS00191">
    <property type="entry name" value="CYTOCHROME_B5_1"/>
    <property type="match status" value="1"/>
</dbReference>
<feature type="domain" description="Cytochrome b5 heme-binding" evidence="6">
    <location>
        <begin position="167"/>
        <end position="243"/>
    </location>
</feature>
<dbReference type="Proteomes" id="UP000777482">
    <property type="component" value="Unassembled WGS sequence"/>
</dbReference>
<keyword evidence="8" id="KW-1185">Reference proteome</keyword>
<keyword evidence="2 4" id="KW-0479">Metal-binding</keyword>
<sequence length="245" mass="25828">MLSGFTNGIGRVLGYSSTSTPTSIPSIVAEPETTSVAFPAVGSQQRAPRTGRQAAADGAPPSLSLSPPGADSDQSGDELPDQDEQDEDTFDLPSVRITGSGASASASSARKQPCAAAAAGLLPPPSTTKVVKAPKGRVRVEKGFSQLDWAKLNRSGEVDLRGGVDSLLRVTPSELAKHNTREDCWQVYAGRVYNVGPFLRYHPGGVGEMMRGAGKDATQLFMLAHAWVNYETLLENCLVGFLVPE</sequence>
<dbReference type="InterPro" id="IPR036400">
    <property type="entry name" value="Cyt_B5-like_heme/steroid_sf"/>
</dbReference>
<comment type="similarity">
    <text evidence="4">Belongs to the cytochrome b5 family.</text>
</comment>
<dbReference type="PROSITE" id="PS50255">
    <property type="entry name" value="CYTOCHROME_B5_2"/>
    <property type="match status" value="1"/>
</dbReference>
<feature type="compositionally biased region" description="Low complexity" evidence="5">
    <location>
        <begin position="16"/>
        <end position="27"/>
    </location>
</feature>
<dbReference type="AlphaFoldDB" id="A0A9P7B2F6"/>
<dbReference type="GO" id="GO:0004128">
    <property type="term" value="F:cytochrome-b5 reductase activity, acting on NAD(P)H"/>
    <property type="evidence" value="ECO:0007669"/>
    <property type="project" value="TreeGrafter"/>
</dbReference>
<dbReference type="SUPFAM" id="SSF55856">
    <property type="entry name" value="Cytochrome b5-like heme/steroid binding domain"/>
    <property type="match status" value="1"/>
</dbReference>
<reference evidence="7 8" key="1">
    <citation type="submission" date="2020-11" db="EMBL/GenBank/DDBJ databases">
        <title>Kefir isolates.</title>
        <authorList>
            <person name="Marcisauskas S."/>
            <person name="Kim Y."/>
            <person name="Blasche S."/>
        </authorList>
    </citation>
    <scope>NUCLEOTIDE SEQUENCE [LARGE SCALE GENOMIC DNA]</scope>
    <source>
        <strain evidence="7 8">KR</strain>
    </source>
</reference>
<proteinExistence type="inferred from homology"/>
<accession>A0A9P7B2F6</accession>
<dbReference type="InterPro" id="IPR051872">
    <property type="entry name" value="Cytochrome_b5/Flavoprotein_Rdt"/>
</dbReference>
<dbReference type="Pfam" id="PF00173">
    <property type="entry name" value="Cyt-b5"/>
    <property type="match status" value="1"/>
</dbReference>
<dbReference type="GO" id="GO:0005737">
    <property type="term" value="C:cytoplasm"/>
    <property type="evidence" value="ECO:0007669"/>
    <property type="project" value="TreeGrafter"/>
</dbReference>
<feature type="region of interest" description="Disordered" evidence="5">
    <location>
        <begin position="12"/>
        <end position="109"/>
    </location>
</feature>
<dbReference type="OrthoDB" id="432299at2759"/>
<keyword evidence="1 4" id="KW-0349">Heme</keyword>
<dbReference type="EMBL" id="PUHQ01000141">
    <property type="protein sequence ID" value="KAG0654695.1"/>
    <property type="molecule type" value="Genomic_DNA"/>
</dbReference>
<evidence type="ECO:0000256" key="4">
    <source>
        <dbReference type="RuleBase" id="RU362121"/>
    </source>
</evidence>
<dbReference type="GO" id="GO:0046872">
    <property type="term" value="F:metal ion binding"/>
    <property type="evidence" value="ECO:0007669"/>
    <property type="project" value="UniProtKB-UniRule"/>
</dbReference>
<evidence type="ECO:0000313" key="8">
    <source>
        <dbReference type="Proteomes" id="UP000777482"/>
    </source>
</evidence>
<feature type="compositionally biased region" description="Polar residues" evidence="5">
    <location>
        <begin position="32"/>
        <end position="47"/>
    </location>
</feature>